<dbReference type="KEGG" id="llu:AKJ09_08042"/>
<evidence type="ECO:0000256" key="2">
    <source>
        <dbReference type="ARBA" id="ARBA00023015"/>
    </source>
</evidence>
<feature type="domain" description="HTH merR-type" evidence="6">
    <location>
        <begin position="27"/>
        <end position="96"/>
    </location>
</feature>
<keyword evidence="1" id="KW-0678">Repressor</keyword>
<protein>
    <submittedName>
        <fullName evidence="7">Transcriptional regulator, MerR family</fullName>
    </submittedName>
</protein>
<evidence type="ECO:0000313" key="8">
    <source>
        <dbReference type="Proteomes" id="UP000064967"/>
    </source>
</evidence>
<dbReference type="PROSITE" id="PS50937">
    <property type="entry name" value="HTH_MERR_2"/>
    <property type="match status" value="1"/>
</dbReference>
<gene>
    <name evidence="7" type="ORF">AKJ09_08042</name>
</gene>
<evidence type="ECO:0000256" key="1">
    <source>
        <dbReference type="ARBA" id="ARBA00022491"/>
    </source>
</evidence>
<dbReference type="Gene3D" id="1.10.1660.10">
    <property type="match status" value="1"/>
</dbReference>
<dbReference type="InterPro" id="IPR047057">
    <property type="entry name" value="MerR_fam"/>
</dbReference>
<dbReference type="InterPro" id="IPR009061">
    <property type="entry name" value="DNA-bd_dom_put_sf"/>
</dbReference>
<evidence type="ECO:0000313" key="7">
    <source>
        <dbReference type="EMBL" id="AKV01379.1"/>
    </source>
</evidence>
<dbReference type="SMART" id="SM00422">
    <property type="entry name" value="HTH_MERR"/>
    <property type="match status" value="1"/>
</dbReference>
<keyword evidence="4" id="KW-0804">Transcription</keyword>
<dbReference type="GO" id="GO:0003677">
    <property type="term" value="F:DNA binding"/>
    <property type="evidence" value="ECO:0007669"/>
    <property type="project" value="UniProtKB-KW"/>
</dbReference>
<evidence type="ECO:0000256" key="3">
    <source>
        <dbReference type="ARBA" id="ARBA00023125"/>
    </source>
</evidence>
<evidence type="ECO:0000259" key="6">
    <source>
        <dbReference type="PROSITE" id="PS50937"/>
    </source>
</evidence>
<keyword evidence="2" id="KW-0805">Transcription regulation</keyword>
<feature type="coiled-coil region" evidence="5">
    <location>
        <begin position="111"/>
        <end position="138"/>
    </location>
</feature>
<keyword evidence="3" id="KW-0238">DNA-binding</keyword>
<dbReference type="EMBL" id="CP012333">
    <property type="protein sequence ID" value="AKV01379.1"/>
    <property type="molecule type" value="Genomic_DNA"/>
</dbReference>
<dbReference type="InterPro" id="IPR000551">
    <property type="entry name" value="MerR-type_HTH_dom"/>
</dbReference>
<reference evidence="7 8" key="1">
    <citation type="submission" date="2015-08" db="EMBL/GenBank/DDBJ databases">
        <authorList>
            <person name="Babu N.S."/>
            <person name="Beckwith C.J."/>
            <person name="Beseler K.G."/>
            <person name="Brison A."/>
            <person name="Carone J.V."/>
            <person name="Caskin T.P."/>
            <person name="Diamond M."/>
            <person name="Durham M.E."/>
            <person name="Foxe J.M."/>
            <person name="Go M."/>
            <person name="Henderson B.A."/>
            <person name="Jones I.B."/>
            <person name="McGettigan J.A."/>
            <person name="Micheletti S.J."/>
            <person name="Nasrallah M.E."/>
            <person name="Ortiz D."/>
            <person name="Piller C.R."/>
            <person name="Privatt S.R."/>
            <person name="Schneider S.L."/>
            <person name="Sharp S."/>
            <person name="Smith T.C."/>
            <person name="Stanton J.D."/>
            <person name="Ullery H.E."/>
            <person name="Wilson R.J."/>
            <person name="Serrano M.G."/>
            <person name="Buck G."/>
            <person name="Lee V."/>
            <person name="Wang Y."/>
            <person name="Carvalho R."/>
            <person name="Voegtly L."/>
            <person name="Shi R."/>
            <person name="Duckworth R."/>
            <person name="Johnson A."/>
            <person name="Loviza R."/>
            <person name="Walstead R."/>
            <person name="Shah Z."/>
            <person name="Kiflezghi M."/>
            <person name="Wade K."/>
            <person name="Ball S.L."/>
            <person name="Bradley K.W."/>
            <person name="Asai D.J."/>
            <person name="Bowman C.A."/>
            <person name="Russell D.A."/>
            <person name="Pope W.H."/>
            <person name="Jacobs-Sera D."/>
            <person name="Hendrix R.W."/>
            <person name="Hatfull G.F."/>
        </authorList>
    </citation>
    <scope>NUCLEOTIDE SEQUENCE [LARGE SCALE GENOMIC DNA]</scope>
    <source>
        <strain evidence="7 8">DSM 27648</strain>
    </source>
</reference>
<dbReference type="Pfam" id="PF00376">
    <property type="entry name" value="MerR"/>
    <property type="match status" value="1"/>
</dbReference>
<keyword evidence="8" id="KW-1185">Reference proteome</keyword>
<dbReference type="AlphaFoldDB" id="A0A0K1Q6N9"/>
<keyword evidence="5" id="KW-0175">Coiled coil</keyword>
<evidence type="ECO:0000256" key="4">
    <source>
        <dbReference type="ARBA" id="ARBA00023163"/>
    </source>
</evidence>
<dbReference type="PANTHER" id="PTHR30204:SF69">
    <property type="entry name" value="MERR-FAMILY TRANSCRIPTIONAL REGULATOR"/>
    <property type="match status" value="1"/>
</dbReference>
<dbReference type="SUPFAM" id="SSF46955">
    <property type="entry name" value="Putative DNA-binding domain"/>
    <property type="match status" value="1"/>
</dbReference>
<dbReference type="PRINTS" id="PR00040">
    <property type="entry name" value="HTHMERR"/>
</dbReference>
<sequence>MATTKRSPKPSPSSKTVHAPLADKARRMRIGELSQRVGITVEALRFYERAGVLGAVDRDRSGYRVYGEQTYRTLVVVRWAQGLGLRLEDMAGFLGAVPPQGTPEERLETFTRMVDERLSTLRDELARLERSIRDLEALRSVPFQGECVMPASFVDVLVQEHEQRPVAVTRPR</sequence>
<dbReference type="STRING" id="1391654.AKJ09_08042"/>
<dbReference type="GO" id="GO:0003700">
    <property type="term" value="F:DNA-binding transcription factor activity"/>
    <property type="evidence" value="ECO:0007669"/>
    <property type="project" value="InterPro"/>
</dbReference>
<dbReference type="Proteomes" id="UP000064967">
    <property type="component" value="Chromosome"/>
</dbReference>
<dbReference type="PANTHER" id="PTHR30204">
    <property type="entry name" value="REDOX-CYCLING DRUG-SENSING TRANSCRIPTIONAL ACTIVATOR SOXR"/>
    <property type="match status" value="1"/>
</dbReference>
<dbReference type="PROSITE" id="PS00552">
    <property type="entry name" value="HTH_MERR_1"/>
    <property type="match status" value="1"/>
</dbReference>
<evidence type="ECO:0000256" key="5">
    <source>
        <dbReference type="SAM" id="Coils"/>
    </source>
</evidence>
<proteinExistence type="predicted"/>
<accession>A0A0K1Q6N9</accession>
<name>A0A0K1Q6N9_9BACT</name>
<organism evidence="7 8">
    <name type="scientific">Labilithrix luteola</name>
    <dbReference type="NCBI Taxonomy" id="1391654"/>
    <lineage>
        <taxon>Bacteria</taxon>
        <taxon>Pseudomonadati</taxon>
        <taxon>Myxococcota</taxon>
        <taxon>Polyangia</taxon>
        <taxon>Polyangiales</taxon>
        <taxon>Labilitrichaceae</taxon>
        <taxon>Labilithrix</taxon>
    </lineage>
</organism>